<feature type="compositionally biased region" description="Polar residues" evidence="1">
    <location>
        <begin position="12"/>
        <end position="33"/>
    </location>
</feature>
<reference evidence="2" key="1">
    <citation type="submission" date="2015-04" db="UniProtKB">
        <authorList>
            <consortium name="EnsemblPlants"/>
        </authorList>
    </citation>
    <scope>IDENTIFICATION</scope>
</reference>
<proteinExistence type="predicted"/>
<dbReference type="Gramene" id="OGLUM02G04070.1">
    <property type="protein sequence ID" value="OGLUM02G04070.1"/>
    <property type="gene ID" value="OGLUM02G04070"/>
</dbReference>
<reference evidence="2" key="2">
    <citation type="submission" date="2018-05" db="EMBL/GenBank/DDBJ databases">
        <title>OgluRS3 (Oryza glumaepatula Reference Sequence Version 3).</title>
        <authorList>
            <person name="Zhang J."/>
            <person name="Kudrna D."/>
            <person name="Lee S."/>
            <person name="Talag J."/>
            <person name="Welchert J."/>
            <person name="Wing R.A."/>
        </authorList>
    </citation>
    <scope>NUCLEOTIDE SEQUENCE [LARGE SCALE GENOMIC DNA]</scope>
</reference>
<evidence type="ECO:0000256" key="1">
    <source>
        <dbReference type="SAM" id="MobiDB-lite"/>
    </source>
</evidence>
<dbReference type="HOGENOM" id="CLU_2744114_0_0_1"/>
<name>A0A0D9YMH1_9ORYZ</name>
<organism evidence="2">
    <name type="scientific">Oryza glumipatula</name>
    <dbReference type="NCBI Taxonomy" id="40148"/>
    <lineage>
        <taxon>Eukaryota</taxon>
        <taxon>Viridiplantae</taxon>
        <taxon>Streptophyta</taxon>
        <taxon>Embryophyta</taxon>
        <taxon>Tracheophyta</taxon>
        <taxon>Spermatophyta</taxon>
        <taxon>Magnoliopsida</taxon>
        <taxon>Liliopsida</taxon>
        <taxon>Poales</taxon>
        <taxon>Poaceae</taxon>
        <taxon>BOP clade</taxon>
        <taxon>Oryzoideae</taxon>
        <taxon>Oryzeae</taxon>
        <taxon>Oryzinae</taxon>
        <taxon>Oryza</taxon>
    </lineage>
</organism>
<feature type="region of interest" description="Disordered" evidence="1">
    <location>
        <begin position="1"/>
        <end position="71"/>
    </location>
</feature>
<evidence type="ECO:0000313" key="3">
    <source>
        <dbReference type="Proteomes" id="UP000026961"/>
    </source>
</evidence>
<keyword evidence="3" id="KW-1185">Reference proteome</keyword>
<evidence type="ECO:0000313" key="2">
    <source>
        <dbReference type="EnsemblPlants" id="OGLUM02G04070.1"/>
    </source>
</evidence>
<sequence length="71" mass="7893">MLPWSPRDGRETSVTVPSPSQMTPSQAWQQSMSGRHDAARPPSCDSPARKRRRELLSSSVQELAGEAKSHY</sequence>
<dbReference type="AlphaFoldDB" id="A0A0D9YMH1"/>
<accession>A0A0D9YMH1</accession>
<protein>
    <submittedName>
        <fullName evidence="2">Uncharacterized protein</fullName>
    </submittedName>
</protein>
<dbReference type="Proteomes" id="UP000026961">
    <property type="component" value="Chromosome 2"/>
</dbReference>
<dbReference type="EnsemblPlants" id="OGLUM02G04070.1">
    <property type="protein sequence ID" value="OGLUM02G04070.1"/>
    <property type="gene ID" value="OGLUM02G04070"/>
</dbReference>